<proteinExistence type="predicted"/>
<comment type="caution">
    <text evidence="1">The sequence shown here is derived from an EMBL/GenBank/DDBJ whole genome shotgun (WGS) entry which is preliminary data.</text>
</comment>
<gene>
    <name evidence="1" type="ORF">NP493_700g00005</name>
</gene>
<name>A0AAD9KSF3_RIDPI</name>
<evidence type="ECO:0000313" key="2">
    <source>
        <dbReference type="Proteomes" id="UP001209878"/>
    </source>
</evidence>
<keyword evidence="2" id="KW-1185">Reference proteome</keyword>
<evidence type="ECO:0000313" key="1">
    <source>
        <dbReference type="EMBL" id="KAK2175888.1"/>
    </source>
</evidence>
<dbReference type="EMBL" id="JAODUO010000699">
    <property type="protein sequence ID" value="KAK2175888.1"/>
    <property type="molecule type" value="Genomic_DNA"/>
</dbReference>
<dbReference type="Proteomes" id="UP001209878">
    <property type="component" value="Unassembled WGS sequence"/>
</dbReference>
<sequence length="193" mass="21663">MGYTPRGCGRDHGVVRRQDYLVVLAEGGRFPGDGLCRVAAPLSDDSGNYNLHVLLYNHRGNGTTHYGNFGVLYNMADRDNFDFVLLVLRPSAQWRCYQTGAMIDGRVDWFGSYTGPCAAGTRIRGATWYNVTVTSRIYRNTTVLLDGQPIVQPIIRHQRRGHVGVVVTNGWDNTVYFKQLAVRKTTSGRRHLV</sequence>
<organism evidence="1 2">
    <name type="scientific">Ridgeia piscesae</name>
    <name type="common">Tubeworm</name>
    <dbReference type="NCBI Taxonomy" id="27915"/>
    <lineage>
        <taxon>Eukaryota</taxon>
        <taxon>Metazoa</taxon>
        <taxon>Spiralia</taxon>
        <taxon>Lophotrochozoa</taxon>
        <taxon>Annelida</taxon>
        <taxon>Polychaeta</taxon>
        <taxon>Sedentaria</taxon>
        <taxon>Canalipalpata</taxon>
        <taxon>Sabellida</taxon>
        <taxon>Siboglinidae</taxon>
        <taxon>Ridgeia</taxon>
    </lineage>
</organism>
<protein>
    <submittedName>
        <fullName evidence="1">Uncharacterized protein</fullName>
    </submittedName>
</protein>
<dbReference type="Gene3D" id="2.60.120.560">
    <property type="entry name" value="Exo-inulinase, domain 1"/>
    <property type="match status" value="1"/>
</dbReference>
<accession>A0AAD9KSF3</accession>
<dbReference type="AlphaFoldDB" id="A0AAD9KSF3"/>
<reference evidence="1" key="1">
    <citation type="journal article" date="2023" name="Mol. Biol. Evol.">
        <title>Third-Generation Sequencing Reveals the Adaptive Role of the Epigenome in Three Deep-Sea Polychaetes.</title>
        <authorList>
            <person name="Perez M."/>
            <person name="Aroh O."/>
            <person name="Sun Y."/>
            <person name="Lan Y."/>
            <person name="Juniper S.K."/>
            <person name="Young C.R."/>
            <person name="Angers B."/>
            <person name="Qian P.Y."/>
        </authorList>
    </citation>
    <scope>NUCLEOTIDE SEQUENCE</scope>
    <source>
        <strain evidence="1">R07B-5</strain>
    </source>
</reference>